<keyword evidence="5" id="KW-1185">Reference proteome</keyword>
<dbReference type="Gene3D" id="2.150.10.10">
    <property type="entry name" value="Serralysin-like metalloprotease, C-terminal"/>
    <property type="match status" value="2"/>
</dbReference>
<dbReference type="Proteomes" id="UP001428290">
    <property type="component" value="Unassembled WGS sequence"/>
</dbReference>
<reference evidence="4 5" key="1">
    <citation type="submission" date="2024-02" db="EMBL/GenBank/DDBJ databases">
        <title>Herpetosiphon gulosus NBRC 112829.</title>
        <authorList>
            <person name="Ichikawa N."/>
            <person name="Katano-Makiyama Y."/>
            <person name="Hidaka K."/>
        </authorList>
    </citation>
    <scope>NUCLEOTIDE SEQUENCE [LARGE SCALE GENOMIC DNA]</scope>
    <source>
        <strain evidence="4 5">NBRC 112829</strain>
    </source>
</reference>
<keyword evidence="1" id="KW-0812">Transmembrane</keyword>
<dbReference type="PROSITE" id="PS51688">
    <property type="entry name" value="ICA"/>
    <property type="match status" value="1"/>
</dbReference>
<feature type="transmembrane region" description="Helical" evidence="1">
    <location>
        <begin position="744"/>
        <end position="762"/>
    </location>
</feature>
<feature type="signal peptide" evidence="2">
    <location>
        <begin position="1"/>
        <end position="22"/>
    </location>
</feature>
<dbReference type="RefSeq" id="WP_345722565.1">
    <property type="nucleotide sequence ID" value="NZ_BAABRU010000009.1"/>
</dbReference>
<comment type="caution">
    <text evidence="4">The sequence shown here is derived from an EMBL/GenBank/DDBJ whole genome shotgun (WGS) entry which is preliminary data.</text>
</comment>
<dbReference type="InterPro" id="IPR030392">
    <property type="entry name" value="S74_ICA"/>
</dbReference>
<evidence type="ECO:0000313" key="4">
    <source>
        <dbReference type="EMBL" id="GAA5528946.1"/>
    </source>
</evidence>
<evidence type="ECO:0000313" key="5">
    <source>
        <dbReference type="Proteomes" id="UP001428290"/>
    </source>
</evidence>
<dbReference type="InterPro" id="IPR011049">
    <property type="entry name" value="Serralysin-like_metalloprot_C"/>
</dbReference>
<evidence type="ECO:0000256" key="2">
    <source>
        <dbReference type="SAM" id="SignalP"/>
    </source>
</evidence>
<keyword evidence="1" id="KW-1133">Transmembrane helix</keyword>
<name>A0ABP9X0I3_9CHLR</name>
<keyword evidence="1" id="KW-0472">Membrane</keyword>
<dbReference type="Pfam" id="PF13884">
    <property type="entry name" value="Peptidase_S74"/>
    <property type="match status" value="1"/>
</dbReference>
<evidence type="ECO:0000256" key="1">
    <source>
        <dbReference type="SAM" id="Phobius"/>
    </source>
</evidence>
<evidence type="ECO:0000259" key="3">
    <source>
        <dbReference type="PROSITE" id="PS51688"/>
    </source>
</evidence>
<gene>
    <name evidence="4" type="ORF">Hgul01_02749</name>
</gene>
<feature type="chain" id="PRO_5045833887" description="Peptidase S74 domain-containing protein" evidence="2">
    <location>
        <begin position="23"/>
        <end position="770"/>
    </location>
</feature>
<feature type="domain" description="Peptidase S74" evidence="3">
    <location>
        <begin position="628"/>
        <end position="729"/>
    </location>
</feature>
<proteinExistence type="predicted"/>
<protein>
    <recommendedName>
        <fullName evidence="3">Peptidase S74 domain-containing protein</fullName>
    </recommendedName>
</protein>
<sequence>MIRKRYLLLIALVLASTWLVPAAAQDQTNQQPSAVLAPSGEIITYQGMLRESGSLANGVFDFQFGLYAESTGGTALGLVTRNDVSVSNGLFTSELTFSEGLFNGESRWIELAVKADASSTYTTLTPRQQVTAAPLALALPGFWTRQNSFSPNLIGGYEGNTASSLAIGITINGGGNSGGLNSAYDNYSSIGGGAGNIVGSNDGSPSNDVYSTIGGGINNTASQEYIVIGGGQTNNVSGAWSTIGGGINNVINNSRYSVIAGGGGTTGNTIYDDYGTIAGGSENIAGLTGEAVSQMYATVGGGRANIASDNYTIVSGGRSNTASDDYSTVAGGYNNSAAAQYATISGGGSSNSAQANRIYDDYGTIGGGTNNAAGVTGDTTGQQYATVSGGSGNTASEDAATVSGGSGNSATANFTTVAGGTGNAASGDTSSIGGGQLNAASGNYSVIAGGRGNTASALISGVGGGQSNQATNSGAYVGGGQTNTATGQYAVVAGGVNNDATNTYTAVVGGLNNQAAGAGTFVGGGQNNNANSTLSAILGGSGNTTLGDYSIAAGENAVAAHAGSFVWAGQQTQKADSISTTAPGQFIVRAPGGAWFGSSTKVDMPDGAILATESGAFLSKGGTWANSSDKNLKSNFAAIDPQAVLDQLASIPVQAWSYNSEGAAVRHIGPTAQDFYAAFGLGTDDRHIATVDADGVALAGVQGLYNLATKQAQLLDQQAEQMAALDARLAALEHGQNPQNSLPWLWLIAITAAALGLGWMLGRRSKGQRA</sequence>
<dbReference type="EMBL" id="BAABRU010000009">
    <property type="protein sequence ID" value="GAA5528946.1"/>
    <property type="molecule type" value="Genomic_DNA"/>
</dbReference>
<accession>A0ABP9X0I3</accession>
<dbReference type="CDD" id="cd12819">
    <property type="entry name" value="LbR_vir_like"/>
    <property type="match status" value="2"/>
</dbReference>
<organism evidence="4 5">
    <name type="scientific">Herpetosiphon gulosus</name>
    <dbReference type="NCBI Taxonomy" id="1973496"/>
    <lineage>
        <taxon>Bacteria</taxon>
        <taxon>Bacillati</taxon>
        <taxon>Chloroflexota</taxon>
        <taxon>Chloroflexia</taxon>
        <taxon>Herpetosiphonales</taxon>
        <taxon>Herpetosiphonaceae</taxon>
        <taxon>Herpetosiphon</taxon>
    </lineage>
</organism>
<keyword evidence="2" id="KW-0732">Signal</keyword>